<name>A0ABD4A6E4_9BACI</name>
<dbReference type="GO" id="GO:0006310">
    <property type="term" value="P:DNA recombination"/>
    <property type="evidence" value="ECO:0007669"/>
    <property type="project" value="UniProtKB-KW"/>
</dbReference>
<keyword evidence="3 5" id="KW-0238">DNA-binding</keyword>
<evidence type="ECO:0000313" key="9">
    <source>
        <dbReference type="Proteomes" id="UP000032076"/>
    </source>
</evidence>
<evidence type="ECO:0000313" key="8">
    <source>
        <dbReference type="EMBL" id="KIO72578.1"/>
    </source>
</evidence>
<dbReference type="RefSeq" id="WP_041902837.1">
    <property type="nucleotide sequence ID" value="NZ_JAJCHI010000120.1"/>
</dbReference>
<organism evidence="8 9">
    <name type="scientific">Caldibacillus thermoamylovorans</name>
    <dbReference type="NCBI Taxonomy" id="35841"/>
    <lineage>
        <taxon>Bacteria</taxon>
        <taxon>Bacillati</taxon>
        <taxon>Bacillota</taxon>
        <taxon>Bacilli</taxon>
        <taxon>Bacillales</taxon>
        <taxon>Bacillaceae</taxon>
        <taxon>Caldibacillus</taxon>
    </lineage>
</organism>
<evidence type="ECO:0000259" key="6">
    <source>
        <dbReference type="PROSITE" id="PS51898"/>
    </source>
</evidence>
<dbReference type="Pfam" id="PF00589">
    <property type="entry name" value="Phage_integrase"/>
    <property type="match status" value="1"/>
</dbReference>
<dbReference type="GO" id="GO:0015074">
    <property type="term" value="P:DNA integration"/>
    <property type="evidence" value="ECO:0007669"/>
    <property type="project" value="UniProtKB-KW"/>
</dbReference>
<keyword evidence="2" id="KW-0229">DNA integration</keyword>
<comment type="caution">
    <text evidence="8">The sequence shown here is derived from an EMBL/GenBank/DDBJ whole genome shotgun (WGS) entry which is preliminary data.</text>
</comment>
<protein>
    <recommendedName>
        <fullName evidence="10">Integrase</fullName>
    </recommendedName>
</protein>
<reference evidence="8 9" key="1">
    <citation type="submission" date="2015-01" db="EMBL/GenBank/DDBJ databases">
        <title>Draft Genome Sequences of Four Bacillus thermoamylovorans Strains, Isolated From Food Products.</title>
        <authorList>
            <person name="Krawcyk A.O."/>
            <person name="Berendsen E.M."/>
            <person name="Eijlander R.T."/>
            <person name="de Jong A."/>
            <person name="Wells-Bennik M."/>
            <person name="Kuipers O.P."/>
        </authorList>
    </citation>
    <scope>NUCLEOTIDE SEQUENCE [LARGE SCALE GENOMIC DNA]</scope>
    <source>
        <strain evidence="8 9">B4167</strain>
    </source>
</reference>
<dbReference type="EMBL" id="JXLU01000092">
    <property type="protein sequence ID" value="KIO72578.1"/>
    <property type="molecule type" value="Genomic_DNA"/>
</dbReference>
<evidence type="ECO:0000259" key="7">
    <source>
        <dbReference type="PROSITE" id="PS51900"/>
    </source>
</evidence>
<dbReference type="InterPro" id="IPR002104">
    <property type="entry name" value="Integrase_catalytic"/>
</dbReference>
<gene>
    <name evidence="8" type="ORF">B4167_2966</name>
</gene>
<evidence type="ECO:0000256" key="4">
    <source>
        <dbReference type="ARBA" id="ARBA00023172"/>
    </source>
</evidence>
<dbReference type="PROSITE" id="PS51898">
    <property type="entry name" value="TYR_RECOMBINASE"/>
    <property type="match status" value="1"/>
</dbReference>
<dbReference type="PANTHER" id="PTHR30349:SF41">
    <property type="entry name" value="INTEGRASE_RECOMBINASE PROTEIN MJ0367-RELATED"/>
    <property type="match status" value="1"/>
</dbReference>
<dbReference type="Gene3D" id="1.10.150.130">
    <property type="match status" value="1"/>
</dbReference>
<dbReference type="Pfam" id="PF02899">
    <property type="entry name" value="Phage_int_SAM_1"/>
    <property type="match status" value="1"/>
</dbReference>
<dbReference type="Proteomes" id="UP000032076">
    <property type="component" value="Unassembled WGS sequence"/>
</dbReference>
<dbReference type="PANTHER" id="PTHR30349">
    <property type="entry name" value="PHAGE INTEGRASE-RELATED"/>
    <property type="match status" value="1"/>
</dbReference>
<feature type="domain" description="Core-binding (CB)" evidence="7">
    <location>
        <begin position="109"/>
        <end position="192"/>
    </location>
</feature>
<keyword evidence="4" id="KW-0233">DNA recombination</keyword>
<dbReference type="InterPro" id="IPR011010">
    <property type="entry name" value="DNA_brk_join_enz"/>
</dbReference>
<evidence type="ECO:0000256" key="5">
    <source>
        <dbReference type="PROSITE-ProRule" id="PRU01248"/>
    </source>
</evidence>
<dbReference type="Gene3D" id="1.10.443.10">
    <property type="entry name" value="Intergrase catalytic core"/>
    <property type="match status" value="1"/>
</dbReference>
<dbReference type="InterPro" id="IPR010998">
    <property type="entry name" value="Integrase_recombinase_N"/>
</dbReference>
<feature type="domain" description="Tyr recombinase" evidence="6">
    <location>
        <begin position="215"/>
        <end position="401"/>
    </location>
</feature>
<evidence type="ECO:0000256" key="1">
    <source>
        <dbReference type="ARBA" id="ARBA00008857"/>
    </source>
</evidence>
<proteinExistence type="inferred from homology"/>
<dbReference type="InterPro" id="IPR050090">
    <property type="entry name" value="Tyrosine_recombinase_XerCD"/>
</dbReference>
<dbReference type="PROSITE" id="PS51900">
    <property type="entry name" value="CB"/>
    <property type="match status" value="1"/>
</dbReference>
<dbReference type="SUPFAM" id="SSF56349">
    <property type="entry name" value="DNA breaking-rejoining enzymes"/>
    <property type="match status" value="1"/>
</dbReference>
<accession>A0ABD4A6E4</accession>
<dbReference type="InterPro" id="IPR013762">
    <property type="entry name" value="Integrase-like_cat_sf"/>
</dbReference>
<dbReference type="InterPro" id="IPR004107">
    <property type="entry name" value="Integrase_SAM-like_N"/>
</dbReference>
<dbReference type="CDD" id="cd01188">
    <property type="entry name" value="INT_RitA_C_like"/>
    <property type="match status" value="1"/>
</dbReference>
<evidence type="ECO:0000256" key="3">
    <source>
        <dbReference type="ARBA" id="ARBA00023125"/>
    </source>
</evidence>
<dbReference type="AlphaFoldDB" id="A0ABD4A6E4"/>
<evidence type="ECO:0008006" key="10">
    <source>
        <dbReference type="Google" id="ProtNLM"/>
    </source>
</evidence>
<evidence type="ECO:0000256" key="2">
    <source>
        <dbReference type="ARBA" id="ARBA00022908"/>
    </source>
</evidence>
<dbReference type="InterPro" id="IPR044068">
    <property type="entry name" value="CB"/>
</dbReference>
<comment type="similarity">
    <text evidence="1">Belongs to the 'phage' integrase family.</text>
</comment>
<dbReference type="GO" id="GO:0003677">
    <property type="term" value="F:DNA binding"/>
    <property type="evidence" value="ECO:0007669"/>
    <property type="project" value="UniProtKB-UniRule"/>
</dbReference>
<sequence length="415" mass="47936">MKDGKHQTLKEISSEVETYFRGLSYNKQRIRFYQKGWSVIEQFMEENSIEFYEAKVGDAFISKIQGTSDYSELSRREKDLIRCTNVLTEYQNTGSIKFRSILKKYPLKGEIGEGIQRYLSYRKTQGASDDTVNNNKLYLHRLLEFLESNRVKKFSELDNQHILKFINGLGYYSKSTIHCMLSSLRGFLKYLFENGILEYNLTYLVPKSSYKKEARLPTTYTKDEIKHLLASVDRGNPKGKRDFVMVLLAARLGLRASDICGLKFENVHWETNTIHLVQKKTKKKIELPLLTEVGNAIIDYLKFGRPQSDLPYLFLRAGQPYDRLEEPTLHSIVSFYLKQAGIKNIENKKHGPHALRHSLAGILLEKKTPLPVISEVLGHTNTESTKTYLRIDLDTLRQCALDVFPLNTPLFEGVK</sequence>